<dbReference type="NCBIfam" id="TIGR01764">
    <property type="entry name" value="excise"/>
    <property type="match status" value="1"/>
</dbReference>
<dbReference type="InterPro" id="IPR041657">
    <property type="entry name" value="HTH_17"/>
</dbReference>
<dbReference type="Pfam" id="PF12728">
    <property type="entry name" value="HTH_17"/>
    <property type="match status" value="1"/>
</dbReference>
<proteinExistence type="predicted"/>
<organism evidence="2 3">
    <name type="scientific">Deinococcus irradiatisoli</name>
    <dbReference type="NCBI Taxonomy" id="2202254"/>
    <lineage>
        <taxon>Bacteria</taxon>
        <taxon>Thermotogati</taxon>
        <taxon>Deinococcota</taxon>
        <taxon>Deinococci</taxon>
        <taxon>Deinococcales</taxon>
        <taxon>Deinococcaceae</taxon>
        <taxon>Deinococcus</taxon>
    </lineage>
</organism>
<dbReference type="OrthoDB" id="3789542at2"/>
<feature type="domain" description="Helix-turn-helix" evidence="1">
    <location>
        <begin position="40"/>
        <end position="86"/>
    </location>
</feature>
<dbReference type="RefSeq" id="WP_109825016.1">
    <property type="nucleotide sequence ID" value="NZ_CP029494.1"/>
</dbReference>
<sequence>MSTIIVTDAETLRALIAEELTKALASLPQTASAPVAAEEYLTVPEVAAQLKVSEQHIYRQIRDGELTAHRSGRKLRVPVSSLSAALAVAQ</sequence>
<reference evidence="2 3" key="1">
    <citation type="submission" date="2018-05" db="EMBL/GenBank/DDBJ databases">
        <title>Complete Genome Sequence of Deinococcus sp. strain 17bor-2.</title>
        <authorList>
            <person name="Srinivasan S."/>
        </authorList>
    </citation>
    <scope>NUCLEOTIDE SEQUENCE [LARGE SCALE GENOMIC DNA]</scope>
    <source>
        <strain evidence="2 3">17bor-2</strain>
    </source>
</reference>
<protein>
    <recommendedName>
        <fullName evidence="1">Helix-turn-helix domain-containing protein</fullName>
    </recommendedName>
</protein>
<evidence type="ECO:0000313" key="3">
    <source>
        <dbReference type="Proteomes" id="UP000245368"/>
    </source>
</evidence>
<gene>
    <name evidence="2" type="ORF">DKM44_02150</name>
</gene>
<dbReference type="AlphaFoldDB" id="A0A2Z3JFC3"/>
<dbReference type="KEGG" id="dez:DKM44_02150"/>
<dbReference type="Proteomes" id="UP000245368">
    <property type="component" value="Chromosome"/>
</dbReference>
<evidence type="ECO:0000313" key="2">
    <source>
        <dbReference type="EMBL" id="AWN22181.1"/>
    </source>
</evidence>
<accession>A0A2Z3JFC3</accession>
<name>A0A2Z3JFC3_9DEIO</name>
<keyword evidence="3" id="KW-1185">Reference proteome</keyword>
<dbReference type="EMBL" id="CP029494">
    <property type="protein sequence ID" value="AWN22181.1"/>
    <property type="molecule type" value="Genomic_DNA"/>
</dbReference>
<dbReference type="InterPro" id="IPR010093">
    <property type="entry name" value="SinI_DNA-bd"/>
</dbReference>
<dbReference type="GO" id="GO:0003677">
    <property type="term" value="F:DNA binding"/>
    <property type="evidence" value="ECO:0007669"/>
    <property type="project" value="InterPro"/>
</dbReference>
<evidence type="ECO:0000259" key="1">
    <source>
        <dbReference type="Pfam" id="PF12728"/>
    </source>
</evidence>